<evidence type="ECO:0000256" key="1">
    <source>
        <dbReference type="SAM" id="MobiDB-lite"/>
    </source>
</evidence>
<dbReference type="EMBL" id="CYZL01000004">
    <property type="protein sequence ID" value="CUN77388.1"/>
    <property type="molecule type" value="Genomic_DNA"/>
</dbReference>
<evidence type="ECO:0000259" key="3">
    <source>
        <dbReference type="Pfam" id="PF18705"/>
    </source>
</evidence>
<proteinExistence type="predicted"/>
<evidence type="ECO:0008006" key="6">
    <source>
        <dbReference type="Google" id="ProtNLM"/>
    </source>
</evidence>
<dbReference type="Gene3D" id="2.60.40.1640">
    <property type="entry name" value="Conserved domain protein"/>
    <property type="match status" value="1"/>
</dbReference>
<feature type="domain" description="DUF5643" evidence="3">
    <location>
        <begin position="229"/>
        <end position="335"/>
    </location>
</feature>
<dbReference type="Gene3D" id="2.60.40.1630">
    <property type="entry name" value="bacillus anthracis domain"/>
    <property type="match status" value="1"/>
</dbReference>
<evidence type="ECO:0000313" key="4">
    <source>
        <dbReference type="EMBL" id="CUN77388.1"/>
    </source>
</evidence>
<dbReference type="AlphaFoldDB" id="A0A173ZQ94"/>
<organism evidence="4 5">
    <name type="scientific">Anaerobutyricum hallii</name>
    <dbReference type="NCBI Taxonomy" id="39488"/>
    <lineage>
        <taxon>Bacteria</taxon>
        <taxon>Bacillati</taxon>
        <taxon>Bacillota</taxon>
        <taxon>Clostridia</taxon>
        <taxon>Lachnospirales</taxon>
        <taxon>Lachnospiraceae</taxon>
        <taxon>Anaerobutyricum</taxon>
    </lineage>
</organism>
<reference evidence="4 5" key="1">
    <citation type="submission" date="2015-09" db="EMBL/GenBank/DDBJ databases">
        <authorList>
            <consortium name="Pathogen Informatics"/>
        </authorList>
    </citation>
    <scope>NUCLEOTIDE SEQUENCE [LARGE SCALE GENOMIC DNA]</scope>
    <source>
        <strain evidence="4 5">2789STDY5834835</strain>
    </source>
</reference>
<dbReference type="InterPro" id="IPR025436">
    <property type="entry name" value="DUF4179"/>
</dbReference>
<protein>
    <recommendedName>
        <fullName evidence="6">DUF4179 domain-containing protein</fullName>
    </recommendedName>
</protein>
<gene>
    <name evidence="4" type="ORF">ERS852450_00603</name>
</gene>
<dbReference type="RefSeq" id="WP_055298033.1">
    <property type="nucleotide sequence ID" value="NZ_BLYK01000034.1"/>
</dbReference>
<name>A0A173ZQ94_9FIRM</name>
<accession>A0A173ZQ94</accession>
<evidence type="ECO:0000313" key="5">
    <source>
        <dbReference type="Proteomes" id="UP000095679"/>
    </source>
</evidence>
<feature type="region of interest" description="Disordered" evidence="1">
    <location>
        <begin position="357"/>
        <end position="381"/>
    </location>
</feature>
<sequence>MKNDIYDLLNDIDNQIDTFENIDITSTDLKNWKQSFASKKKASLKKHTWKKYVAAAAAFVLILGGSSAPVRQNVYAQSRQIMERLSTLLGVEEDLSPYSTVVGKSVSKNGITVTLNEVILDGHSLIISYKTKIKDNATLKNLNIKRITELPIDTDVTIGGQNIVNSIGSSSTPIDKLTSISESEIQLNDSSVLSDKSNFTINFYTLDKSNTTIGKLKFAASGKELNAKTKNVALNQSFTLPDKTKITLKNYRSNIIDQKIIFTISPDNAGLSGDILLKGKDNLGNPVEFFLDESDGTSGTFRVDKSVGSISPKATSLTLTPYCADYSNLSSNSSSNESNATEEADSAKIIGSGNTQTFSVSKSESTKKATKDTASDKTESTAIKVDSEHTDTAQEITISDYKQIGKSFTITI</sequence>
<feature type="compositionally biased region" description="Basic and acidic residues" evidence="1">
    <location>
        <begin position="364"/>
        <end position="381"/>
    </location>
</feature>
<feature type="domain" description="DUF4179" evidence="2">
    <location>
        <begin position="45"/>
        <end position="132"/>
    </location>
</feature>
<dbReference type="Pfam" id="PF13786">
    <property type="entry name" value="DUF4179"/>
    <property type="match status" value="1"/>
</dbReference>
<evidence type="ECO:0000259" key="2">
    <source>
        <dbReference type="Pfam" id="PF13786"/>
    </source>
</evidence>
<dbReference type="Proteomes" id="UP000095679">
    <property type="component" value="Unassembled WGS sequence"/>
</dbReference>
<dbReference type="InterPro" id="IPR040680">
    <property type="entry name" value="DUF5643"/>
</dbReference>
<dbReference type="Pfam" id="PF18705">
    <property type="entry name" value="DUF5643"/>
    <property type="match status" value="1"/>
</dbReference>